<dbReference type="NCBIfam" id="NF009975">
    <property type="entry name" value="PRK13436.1"/>
    <property type="match status" value="1"/>
</dbReference>
<keyword evidence="6 7" id="KW-0066">ATP synthesis</keyword>
<dbReference type="PATRIC" id="fig|273035.7.peg.1959"/>
<dbReference type="Gene3D" id="1.10.520.20">
    <property type="entry name" value="N-terminal domain of the delta subunit of the F1F0-ATP synthase"/>
    <property type="match status" value="1"/>
</dbReference>
<gene>
    <name evidence="7 8" type="primary">atpH</name>
    <name evidence="8" type="ORF">SKUN_001592</name>
</gene>
<dbReference type="Pfam" id="PF00213">
    <property type="entry name" value="OSCP"/>
    <property type="match status" value="1"/>
</dbReference>
<comment type="subcellular location">
    <subcellularLocation>
        <location evidence="7">Cell membrane</location>
        <topology evidence="7">Peripheral membrane protein</topology>
    </subcellularLocation>
    <subcellularLocation>
        <location evidence="1">Membrane</location>
    </subcellularLocation>
</comment>
<dbReference type="GO" id="GO:0005886">
    <property type="term" value="C:plasma membrane"/>
    <property type="evidence" value="ECO:0007669"/>
    <property type="project" value="UniProtKB-SubCell"/>
</dbReference>
<protein>
    <recommendedName>
        <fullName evidence="7">ATP synthase subunit delta</fullName>
    </recommendedName>
    <alternativeName>
        <fullName evidence="7">ATP synthase F(1) sector subunit delta</fullName>
    </alternativeName>
    <alternativeName>
        <fullName evidence="7">F-type ATPase subunit delta</fullName>
        <shortName evidence="7">F-ATPase subunit delta</shortName>
    </alternativeName>
</protein>
<dbReference type="Proteomes" id="UP000062963">
    <property type="component" value="Chromosome"/>
</dbReference>
<keyword evidence="5 7" id="KW-0472">Membrane</keyword>
<organism evidence="8 9">
    <name type="scientific">Spiroplasma kunkelii CR2-3x</name>
    <dbReference type="NCBI Taxonomy" id="273035"/>
    <lineage>
        <taxon>Bacteria</taxon>
        <taxon>Bacillati</taxon>
        <taxon>Mycoplasmatota</taxon>
        <taxon>Mollicutes</taxon>
        <taxon>Entomoplasmatales</taxon>
        <taxon>Spiroplasmataceae</taxon>
        <taxon>Spiroplasma</taxon>
    </lineage>
</organism>
<evidence type="ECO:0000256" key="3">
    <source>
        <dbReference type="ARBA" id="ARBA00022781"/>
    </source>
</evidence>
<sequence>MLVSEKFIDNYAAALMDLALETKKIDHFLEVSNIIVDLFKQEPDYIKLMMNADIAKEERKNILAKPFQKFIDPLILNALFLLIDREAFCYVRRIFKNLRKLINISYDVQYGSIYSTQPLTRKQITTIETKLSKKFGYHIELVNKIDPSLLGGVRIKIKHEIIDGSIAGQLETMRQKAIYNK</sequence>
<dbReference type="OrthoDB" id="389095at2"/>
<evidence type="ECO:0000256" key="4">
    <source>
        <dbReference type="ARBA" id="ARBA00023065"/>
    </source>
</evidence>
<dbReference type="InterPro" id="IPR000711">
    <property type="entry name" value="ATPase_OSCP/dsu"/>
</dbReference>
<dbReference type="AlphaFoldDB" id="A0A0K2JIM5"/>
<dbReference type="GO" id="GO:0045259">
    <property type="term" value="C:proton-transporting ATP synthase complex"/>
    <property type="evidence" value="ECO:0007669"/>
    <property type="project" value="UniProtKB-KW"/>
</dbReference>
<dbReference type="PANTHER" id="PTHR11910">
    <property type="entry name" value="ATP SYNTHASE DELTA CHAIN"/>
    <property type="match status" value="1"/>
</dbReference>
<comment type="similarity">
    <text evidence="7">Belongs to the ATPase delta chain family.</text>
</comment>
<dbReference type="STRING" id="273035.SKUN_001592"/>
<dbReference type="InterPro" id="IPR026015">
    <property type="entry name" value="ATP_synth_OSCP/delta_N_sf"/>
</dbReference>
<dbReference type="EMBL" id="CP010899">
    <property type="protein sequence ID" value="ALA98450.1"/>
    <property type="molecule type" value="Genomic_DNA"/>
</dbReference>
<accession>A0A0K2JIM5</accession>
<keyword evidence="2 7" id="KW-0813">Transport</keyword>
<evidence type="ECO:0000313" key="9">
    <source>
        <dbReference type="Proteomes" id="UP000062963"/>
    </source>
</evidence>
<evidence type="ECO:0000256" key="6">
    <source>
        <dbReference type="ARBA" id="ARBA00023310"/>
    </source>
</evidence>
<dbReference type="NCBIfam" id="TIGR01145">
    <property type="entry name" value="ATP_synt_delta"/>
    <property type="match status" value="1"/>
</dbReference>
<evidence type="ECO:0000256" key="1">
    <source>
        <dbReference type="ARBA" id="ARBA00004370"/>
    </source>
</evidence>
<keyword evidence="7" id="KW-0139">CF(1)</keyword>
<dbReference type="SUPFAM" id="SSF47928">
    <property type="entry name" value="N-terminal domain of the delta subunit of the F1F0-ATP synthase"/>
    <property type="match status" value="1"/>
</dbReference>
<keyword evidence="3 7" id="KW-0375">Hydrogen ion transport</keyword>
<dbReference type="GO" id="GO:0046933">
    <property type="term" value="F:proton-transporting ATP synthase activity, rotational mechanism"/>
    <property type="evidence" value="ECO:0007669"/>
    <property type="project" value="UniProtKB-UniRule"/>
</dbReference>
<keyword evidence="7" id="KW-1003">Cell membrane</keyword>
<evidence type="ECO:0000256" key="7">
    <source>
        <dbReference type="HAMAP-Rule" id="MF_01416"/>
    </source>
</evidence>
<reference evidence="8 9" key="1">
    <citation type="journal article" date="2015" name="Genome Announc.">
        <title>Complete Genome Sequence of Spiroplasma kunkelii Strain CR2-3x, Causal Agent of Corn Stunt Disease in Zea mays L.</title>
        <authorList>
            <person name="Davis R.E."/>
            <person name="Shao J."/>
            <person name="Dally E.L."/>
            <person name="Zhao Y."/>
            <person name="Gasparich G.E."/>
            <person name="Gaynor B.J."/>
            <person name="Athey J.C."/>
            <person name="Harrison N.A."/>
            <person name="Donofrio N."/>
        </authorList>
    </citation>
    <scope>NUCLEOTIDE SEQUENCE [LARGE SCALE GENOMIC DNA]</scope>
    <source>
        <strain evidence="8 9">CR2-3x</strain>
    </source>
</reference>
<dbReference type="KEGG" id="skn:SKUN_001592"/>
<dbReference type="HAMAP" id="MF_01416">
    <property type="entry name" value="ATP_synth_delta_bact"/>
    <property type="match status" value="1"/>
</dbReference>
<proteinExistence type="inferred from homology"/>
<evidence type="ECO:0000256" key="2">
    <source>
        <dbReference type="ARBA" id="ARBA00022448"/>
    </source>
</evidence>
<evidence type="ECO:0000256" key="5">
    <source>
        <dbReference type="ARBA" id="ARBA00023136"/>
    </source>
</evidence>
<name>A0A0K2JIM5_SPIKU</name>
<evidence type="ECO:0000313" key="8">
    <source>
        <dbReference type="EMBL" id="ALA98450.1"/>
    </source>
</evidence>
<dbReference type="PRINTS" id="PR00125">
    <property type="entry name" value="ATPASEDELTA"/>
</dbReference>
<comment type="function">
    <text evidence="7">This protein is part of the stalk that links CF(0) to CF(1). It either transmits conformational changes from CF(0) to CF(1) or is implicated in proton conduction.</text>
</comment>
<keyword evidence="9" id="KW-1185">Reference proteome</keyword>
<dbReference type="RefSeq" id="WP_053391463.1">
    <property type="nucleotide sequence ID" value="NZ_CP010899.1"/>
</dbReference>
<keyword evidence="4 7" id="KW-0406">Ion transport</keyword>
<comment type="function">
    <text evidence="7">F(1)F(0) ATP synthase produces ATP from ADP in the presence of a proton or sodium gradient. F-type ATPases consist of two structural domains, F(1) containing the extramembraneous catalytic core and F(0) containing the membrane proton channel, linked together by a central stalk and a peripheral stalk. During catalysis, ATP synthesis in the catalytic domain of F(1) is coupled via a rotary mechanism of the central stalk subunits to proton translocation.</text>
</comment>